<sequence>MVQVGDVITFKKFFTTEDVRLFTEISGDEGSHHIHPDEEGRLIVQGLLTATLPTKVGGEHNVLARNMNFEFIRPVYTNDVIECKVKIEQLSEEEKKYVISSTFSCRNQRNEVVLKGGFSGIIRK</sequence>
<name>A0ABW0YNS1_9BACI</name>
<keyword evidence="2" id="KW-1185">Reference proteome</keyword>
<gene>
    <name evidence="1" type="ORF">ACFPU1_06230</name>
</gene>
<reference evidence="2" key="1">
    <citation type="journal article" date="2019" name="Int. J. Syst. Evol. Microbiol.">
        <title>The Global Catalogue of Microorganisms (GCM) 10K type strain sequencing project: providing services to taxonomists for standard genome sequencing and annotation.</title>
        <authorList>
            <consortium name="The Broad Institute Genomics Platform"/>
            <consortium name="The Broad Institute Genome Sequencing Center for Infectious Disease"/>
            <person name="Wu L."/>
            <person name="Ma J."/>
        </authorList>
    </citation>
    <scope>NUCLEOTIDE SEQUENCE [LARGE SCALE GENOMIC DNA]</scope>
    <source>
        <strain evidence="2">CECT 7184</strain>
    </source>
</reference>
<accession>A0ABW0YNS1</accession>
<comment type="caution">
    <text evidence="1">The sequence shown here is derived from an EMBL/GenBank/DDBJ whole genome shotgun (WGS) entry which is preliminary data.</text>
</comment>
<dbReference type="SUPFAM" id="SSF54637">
    <property type="entry name" value="Thioesterase/thiol ester dehydrase-isomerase"/>
    <property type="match status" value="1"/>
</dbReference>
<dbReference type="EMBL" id="JBHSOZ010000003">
    <property type="protein sequence ID" value="MFC5712372.1"/>
    <property type="molecule type" value="Genomic_DNA"/>
</dbReference>
<evidence type="ECO:0000313" key="2">
    <source>
        <dbReference type="Proteomes" id="UP001596142"/>
    </source>
</evidence>
<dbReference type="InterPro" id="IPR029069">
    <property type="entry name" value="HotDog_dom_sf"/>
</dbReference>
<dbReference type="RefSeq" id="WP_385940480.1">
    <property type="nucleotide sequence ID" value="NZ_JBHSOZ010000003.1"/>
</dbReference>
<dbReference type="Proteomes" id="UP001596142">
    <property type="component" value="Unassembled WGS sequence"/>
</dbReference>
<dbReference type="PANTHER" id="PTHR43664">
    <property type="entry name" value="MONOAMINE OXIDASE-RELATED"/>
    <property type="match status" value="1"/>
</dbReference>
<dbReference type="InterPro" id="IPR052342">
    <property type="entry name" value="MCH/BMMD"/>
</dbReference>
<proteinExistence type="predicted"/>
<organism evidence="1 2">
    <name type="scientific">Thalassorhabdus alkalitolerans</name>
    <dbReference type="NCBI Taxonomy" id="2282697"/>
    <lineage>
        <taxon>Bacteria</taxon>
        <taxon>Bacillati</taxon>
        <taxon>Bacillota</taxon>
        <taxon>Bacilli</taxon>
        <taxon>Bacillales</taxon>
        <taxon>Bacillaceae</taxon>
        <taxon>Thalassorhabdus</taxon>
    </lineage>
</organism>
<evidence type="ECO:0000313" key="1">
    <source>
        <dbReference type="EMBL" id="MFC5712372.1"/>
    </source>
</evidence>
<dbReference type="PANTHER" id="PTHR43664:SF1">
    <property type="entry name" value="BETA-METHYLMALYL-COA DEHYDRATASE"/>
    <property type="match status" value="1"/>
</dbReference>
<protein>
    <submittedName>
        <fullName evidence="1">Enoyl-CoA hydratase</fullName>
    </submittedName>
</protein>
<dbReference type="Gene3D" id="3.10.129.10">
    <property type="entry name" value="Hotdog Thioesterase"/>
    <property type="match status" value="1"/>
</dbReference>